<evidence type="ECO:0000313" key="2">
    <source>
        <dbReference type="Proteomes" id="UP000765509"/>
    </source>
</evidence>
<organism evidence="1 2">
    <name type="scientific">Austropuccinia psidii MF-1</name>
    <dbReference type="NCBI Taxonomy" id="1389203"/>
    <lineage>
        <taxon>Eukaryota</taxon>
        <taxon>Fungi</taxon>
        <taxon>Dikarya</taxon>
        <taxon>Basidiomycota</taxon>
        <taxon>Pucciniomycotina</taxon>
        <taxon>Pucciniomycetes</taxon>
        <taxon>Pucciniales</taxon>
        <taxon>Sphaerophragmiaceae</taxon>
        <taxon>Austropuccinia</taxon>
    </lineage>
</organism>
<accession>A0A9Q3JUC7</accession>
<reference evidence="1" key="1">
    <citation type="submission" date="2021-03" db="EMBL/GenBank/DDBJ databases">
        <title>Draft genome sequence of rust myrtle Austropuccinia psidii MF-1, a brazilian biotype.</title>
        <authorList>
            <person name="Quecine M.C."/>
            <person name="Pachon D.M.R."/>
            <person name="Bonatelli M.L."/>
            <person name="Correr F.H."/>
            <person name="Franceschini L.M."/>
            <person name="Leite T.F."/>
            <person name="Margarido G.R.A."/>
            <person name="Almeida C.A."/>
            <person name="Ferrarezi J.A."/>
            <person name="Labate C.A."/>
        </authorList>
    </citation>
    <scope>NUCLEOTIDE SEQUENCE</scope>
    <source>
        <strain evidence="1">MF-1</strain>
    </source>
</reference>
<dbReference type="AlphaFoldDB" id="A0A9Q3JUC7"/>
<dbReference type="EMBL" id="AVOT02082642">
    <property type="protein sequence ID" value="MBW0568439.1"/>
    <property type="molecule type" value="Genomic_DNA"/>
</dbReference>
<comment type="caution">
    <text evidence="1">The sequence shown here is derived from an EMBL/GenBank/DDBJ whole genome shotgun (WGS) entry which is preliminary data.</text>
</comment>
<keyword evidence="2" id="KW-1185">Reference proteome</keyword>
<proteinExistence type="predicted"/>
<name>A0A9Q3JUC7_9BASI</name>
<sequence length="116" mass="13110">LLLGMLTPSALPTTPDKQLLKEFYQRFSSAEEVQTVAQNSQGVKLISKAQVQTLLDACSGKRKIGKNIINMQEFYITYINAMLEKLGIRIWAPDLQEAPNYLYNEACRIVALITFQ</sequence>
<feature type="non-terminal residue" evidence="1">
    <location>
        <position position="1"/>
    </location>
</feature>
<dbReference type="OrthoDB" id="2505488at2759"/>
<evidence type="ECO:0000313" key="1">
    <source>
        <dbReference type="EMBL" id="MBW0568439.1"/>
    </source>
</evidence>
<dbReference type="Proteomes" id="UP000765509">
    <property type="component" value="Unassembled WGS sequence"/>
</dbReference>
<protein>
    <submittedName>
        <fullName evidence="1">Uncharacterized protein</fullName>
    </submittedName>
</protein>
<gene>
    <name evidence="1" type="ORF">O181_108154</name>
</gene>